<sequence>MATGDGRRRSRRRSATGIVLGAGRSATGIVLGGEWQPTPADRRIFVTLFGGGGAGGGAGGAGGVGGAGGGMGKGAGKGGAGAGAGEGAGGEMRRGGGAAGGGAGVGGAAGETGRGLGAGEGARGETGRGGGGAGGGAVEGAEGGAGAETGRGRTSGSGAMEGSLSRCLAEEREGEEDEEEWDEREKEQEEAWEKERGSSRSGPMVREEEREEGEEEWGGKQEKQRKEDEQQGEREEQQQREREKEREEELEKEREEELEKEREEDREKERERSYGGIFVIYIVRIYWCRHVAAGCDEVARHVTAMFASLQKELLHPNRQSNHHDGQMLCEDGSAVSEAPQLTSSGNGVCVAQQRIPSLQEEEGNGNVASAAHQAGVMIDLPVSGSGHGLGATGLSSVEERLRLQAFPKSQEEYLKDQLPDVELGRAVFTHALHVVDVGGVVRWDLANAQDMYISPHDSASMAQGSASRAVCKLEEVFQVKGLRLHQGLTVLDLGAAPGAWTEFLSKRVGLVVAVDPAEMSSQAMRKNVIHIKTKAEDAVEEIAARLGDQPFDALVCDVNKHPVQIAQQMALKLLPFLKPKGLFVMTMKFHGRGRDKSTVVEEVEKLLAPSVQSLKCMWLLANTSFERTLVGVKSYADK</sequence>
<dbReference type="InterPro" id="IPR002877">
    <property type="entry name" value="RNA_MeTrfase_FtsJ_dom"/>
</dbReference>
<dbReference type="OrthoDB" id="20105at2759"/>
<protein>
    <recommendedName>
        <fullName evidence="2">Ribosomal RNA methyltransferase FtsJ domain-containing protein</fullName>
    </recommendedName>
</protein>
<dbReference type="InterPro" id="IPR029063">
    <property type="entry name" value="SAM-dependent_MTases_sf"/>
</dbReference>
<dbReference type="Proteomes" id="UP000265515">
    <property type="component" value="Unassembled WGS sequence"/>
</dbReference>
<dbReference type="Gene3D" id="3.40.50.150">
    <property type="entry name" value="Vaccinia Virus protein VP39"/>
    <property type="match status" value="1"/>
</dbReference>
<feature type="compositionally biased region" description="Gly residues" evidence="1">
    <location>
        <begin position="127"/>
        <end position="155"/>
    </location>
</feature>
<proteinExistence type="predicted"/>
<feature type="compositionally biased region" description="Basic and acidic residues" evidence="1">
    <location>
        <begin position="217"/>
        <end position="269"/>
    </location>
</feature>
<dbReference type="GO" id="GO:0008168">
    <property type="term" value="F:methyltransferase activity"/>
    <property type="evidence" value="ECO:0007669"/>
    <property type="project" value="InterPro"/>
</dbReference>
<feature type="domain" description="Ribosomal RNA methyltransferase FtsJ" evidence="2">
    <location>
        <begin position="467"/>
        <end position="584"/>
    </location>
</feature>
<dbReference type="Pfam" id="PF01728">
    <property type="entry name" value="FtsJ"/>
    <property type="match status" value="1"/>
</dbReference>
<dbReference type="PANTHER" id="PTHR37524">
    <property type="entry name" value="RIBOSOMAL RNA LARGE SUBUNIT METHYLTRANSFERASE M"/>
    <property type="match status" value="1"/>
</dbReference>
<dbReference type="CDD" id="cd02440">
    <property type="entry name" value="AdoMet_MTases"/>
    <property type="match status" value="1"/>
</dbReference>
<gene>
    <name evidence="3" type="ORF">CBR_g41080</name>
</gene>
<organism evidence="3 4">
    <name type="scientific">Chara braunii</name>
    <name type="common">Braun's stonewort</name>
    <dbReference type="NCBI Taxonomy" id="69332"/>
    <lineage>
        <taxon>Eukaryota</taxon>
        <taxon>Viridiplantae</taxon>
        <taxon>Streptophyta</taxon>
        <taxon>Charophyceae</taxon>
        <taxon>Charales</taxon>
        <taxon>Characeae</taxon>
        <taxon>Chara</taxon>
    </lineage>
</organism>
<dbReference type="EMBL" id="BFEA01000552">
    <property type="protein sequence ID" value="GBG86176.1"/>
    <property type="molecule type" value="Genomic_DNA"/>
</dbReference>
<feature type="compositionally biased region" description="Acidic residues" evidence="1">
    <location>
        <begin position="172"/>
        <end position="182"/>
    </location>
</feature>
<name>A0A388LV21_CHABU</name>
<reference evidence="3 4" key="1">
    <citation type="journal article" date="2018" name="Cell">
        <title>The Chara Genome: Secondary Complexity and Implications for Plant Terrestrialization.</title>
        <authorList>
            <person name="Nishiyama T."/>
            <person name="Sakayama H."/>
            <person name="Vries J.D."/>
            <person name="Buschmann H."/>
            <person name="Saint-Marcoux D."/>
            <person name="Ullrich K.K."/>
            <person name="Haas F.B."/>
            <person name="Vanderstraeten L."/>
            <person name="Becker D."/>
            <person name="Lang D."/>
            <person name="Vosolsobe S."/>
            <person name="Rombauts S."/>
            <person name="Wilhelmsson P.K.I."/>
            <person name="Janitza P."/>
            <person name="Kern R."/>
            <person name="Heyl A."/>
            <person name="Rumpler F."/>
            <person name="Villalobos L.I.A.C."/>
            <person name="Clay J.M."/>
            <person name="Skokan R."/>
            <person name="Toyoda A."/>
            <person name="Suzuki Y."/>
            <person name="Kagoshima H."/>
            <person name="Schijlen E."/>
            <person name="Tajeshwar N."/>
            <person name="Catarino B."/>
            <person name="Hetherington A.J."/>
            <person name="Saltykova A."/>
            <person name="Bonnot C."/>
            <person name="Breuninger H."/>
            <person name="Symeonidi A."/>
            <person name="Radhakrishnan G.V."/>
            <person name="Van Nieuwerburgh F."/>
            <person name="Deforce D."/>
            <person name="Chang C."/>
            <person name="Karol K.G."/>
            <person name="Hedrich R."/>
            <person name="Ulvskov P."/>
            <person name="Glockner G."/>
            <person name="Delwiche C.F."/>
            <person name="Petrasek J."/>
            <person name="Van de Peer Y."/>
            <person name="Friml J."/>
            <person name="Beilby M."/>
            <person name="Dolan L."/>
            <person name="Kohara Y."/>
            <person name="Sugano S."/>
            <person name="Fujiyama A."/>
            <person name="Delaux P.-M."/>
            <person name="Quint M."/>
            <person name="TheiBen G."/>
            <person name="Hagemann M."/>
            <person name="Harholt J."/>
            <person name="Dunand C."/>
            <person name="Zachgo S."/>
            <person name="Langdale J."/>
            <person name="Maumus F."/>
            <person name="Straeten D.V.D."/>
            <person name="Gould S.B."/>
            <person name="Rensing S.A."/>
        </authorList>
    </citation>
    <scope>NUCLEOTIDE SEQUENCE [LARGE SCALE GENOMIC DNA]</scope>
    <source>
        <strain evidence="3 4">S276</strain>
    </source>
</reference>
<accession>A0A388LV21</accession>
<dbReference type="Gramene" id="GBG86176">
    <property type="protein sequence ID" value="GBG86176"/>
    <property type="gene ID" value="CBR_g41080"/>
</dbReference>
<dbReference type="PANTHER" id="PTHR37524:SF2">
    <property type="entry name" value="RIBOSOMAL RNA METHYLTRANSFERASE FTSJ DOMAIN-CONTAINING PROTEIN"/>
    <property type="match status" value="1"/>
</dbReference>
<evidence type="ECO:0000313" key="3">
    <source>
        <dbReference type="EMBL" id="GBG86176.1"/>
    </source>
</evidence>
<feature type="compositionally biased region" description="Gly residues" evidence="1">
    <location>
        <begin position="57"/>
        <end position="121"/>
    </location>
</feature>
<dbReference type="STRING" id="69332.A0A388LV21"/>
<feature type="compositionally biased region" description="Basic and acidic residues" evidence="1">
    <location>
        <begin position="183"/>
        <end position="198"/>
    </location>
</feature>
<evidence type="ECO:0000256" key="1">
    <source>
        <dbReference type="SAM" id="MobiDB-lite"/>
    </source>
</evidence>
<feature type="region of interest" description="Disordered" evidence="1">
    <location>
        <begin position="57"/>
        <end position="269"/>
    </location>
</feature>
<dbReference type="GO" id="GO:0032259">
    <property type="term" value="P:methylation"/>
    <property type="evidence" value="ECO:0007669"/>
    <property type="project" value="InterPro"/>
</dbReference>
<comment type="caution">
    <text evidence="3">The sequence shown here is derived from an EMBL/GenBank/DDBJ whole genome shotgun (WGS) entry which is preliminary data.</text>
</comment>
<keyword evidence="4" id="KW-1185">Reference proteome</keyword>
<evidence type="ECO:0000259" key="2">
    <source>
        <dbReference type="Pfam" id="PF01728"/>
    </source>
</evidence>
<dbReference type="AlphaFoldDB" id="A0A388LV21"/>
<evidence type="ECO:0000313" key="4">
    <source>
        <dbReference type="Proteomes" id="UP000265515"/>
    </source>
</evidence>
<dbReference type="SUPFAM" id="SSF53335">
    <property type="entry name" value="S-adenosyl-L-methionine-dependent methyltransferases"/>
    <property type="match status" value="1"/>
</dbReference>